<dbReference type="EMBL" id="LIAE01010349">
    <property type="protein sequence ID" value="PAV62724.1"/>
    <property type="molecule type" value="Genomic_DNA"/>
</dbReference>
<organism evidence="2 3">
    <name type="scientific">Diploscapter pachys</name>
    <dbReference type="NCBI Taxonomy" id="2018661"/>
    <lineage>
        <taxon>Eukaryota</taxon>
        <taxon>Metazoa</taxon>
        <taxon>Ecdysozoa</taxon>
        <taxon>Nematoda</taxon>
        <taxon>Chromadorea</taxon>
        <taxon>Rhabditida</taxon>
        <taxon>Rhabditina</taxon>
        <taxon>Rhabditomorpha</taxon>
        <taxon>Rhabditoidea</taxon>
        <taxon>Rhabditidae</taxon>
        <taxon>Diploscapter</taxon>
    </lineage>
</organism>
<feature type="region of interest" description="Disordered" evidence="1">
    <location>
        <begin position="33"/>
        <end position="77"/>
    </location>
</feature>
<comment type="caution">
    <text evidence="2">The sequence shown here is derived from an EMBL/GenBank/DDBJ whole genome shotgun (WGS) entry which is preliminary data.</text>
</comment>
<name>A0A2A2JM08_9BILA</name>
<gene>
    <name evidence="2" type="ORF">WR25_25844</name>
</gene>
<feature type="region of interest" description="Disordered" evidence="1">
    <location>
        <begin position="956"/>
        <end position="984"/>
    </location>
</feature>
<proteinExistence type="predicted"/>
<dbReference type="Pfam" id="PF06869">
    <property type="entry name" value="DUF1258"/>
    <property type="match status" value="1"/>
</dbReference>
<sequence>MISSAHRRRAPSARRRIALNSAVRLARLLTPANGSSATGSAVRDSNSDVPLVPTGEDQPVESDDDSQSDRAPSHNEQSQCLNHEFLPEFEITCELGPQPPVPVYRQLKNDIALFLLAQKLRHNHSEIALQRAFAAASALCGQSNLRISLHEVRELEQALLQSVRPIVQYFCECDEPIASLSSPCRTNTCTGTTRRRSTPSEVRAVCVFDIAVQLQRILTQNIDEIEALHSQLHRGGHWRNRADTINSDYFKVNLETPNEFRMLNWIVQATINLDGTFFKGNYNGQFWPLTLAVIDLPPGIRFAKSNLVVCGFYRGPNKPSQKALNVLLEGLRENFHRNLPIRVHTGRRLIRIDVEITYTSLDLEAAQLAYCHHSYSRGLCHYCRCKAAYRDHAYRYPPRSGRTRNAQWISWTSAYGNNGFTHDLMQGKRRPELRIGRNTKMAINDLSSTILLPTYYVTRLLPISKHRRFSGKEVSAHVLISLPILSLSRKFPEIKATAATLLLAYAYSLLLFSRESDDVMLVADIYQELRDLWTDIFSPNTVTYKVHLLLCHLPQLLRERLSVYGFSTTAFEQMNYHLKNVLSTRNTAGFDITAIARLALWGPVHNMISERGPLTHLQELRDLDNQISTEKLVFSLATLFGFASCLERRRLRMISVWIWNQLSNETQPLGSTTFSLQWSRKSSIVQFVITLELRGKLNVFLRTSIGATRQNLKMPPKKAKSQNMPAAINPLSIPYGLANGQEREEEMNEGVENRNYHRQPPSASHGCQIYQQMQPAFMPMPMQSTSTGYNMRHGASANPPFPNNSYNYWSGPTTRLPSTPYSVSQTGEDSCGADADPVTRDVINYFSTTDTSRIAEPNYGQQSKSAMQSSINDTQRTKSSEFLEMLTNTIYNREGFEQFKVIVEKNVGEVNGVMLQQAFEIATENGDMSTMCCLAMSHLYAGQEIQNLKRELVGGKKKKSIKEREETDENEESGSARKSRRKLATGRFKEEDFVFKATSKSSEKELMVEGTDDLRPANLRLSLILADRWSDTYTRRTPIDKLRKILSFTFQQMLPADCKTQYSYAISPRLPSFPKKVAMDIIQGILTLVNLRDEVVLEEGMEATAAEAEIRSMWTNTISAEIEYVLALSPMRRTPAQVTIRNKVTEEDETRTRKKAIFDLISNEDYLGLLKTEPVAMKQGWYTKMQIFEKYG</sequence>
<reference evidence="2 3" key="1">
    <citation type="journal article" date="2017" name="Curr. Biol.">
        <title>Genome architecture and evolution of a unichromosomal asexual nematode.</title>
        <authorList>
            <person name="Fradin H."/>
            <person name="Zegar C."/>
            <person name="Gutwein M."/>
            <person name="Lucas J."/>
            <person name="Kovtun M."/>
            <person name="Corcoran D."/>
            <person name="Baugh L.R."/>
            <person name="Kiontke K."/>
            <person name="Gunsalus K."/>
            <person name="Fitch D.H."/>
            <person name="Piano F."/>
        </authorList>
    </citation>
    <scope>NUCLEOTIDE SEQUENCE [LARGE SCALE GENOMIC DNA]</scope>
    <source>
        <strain evidence="2">PF1309</strain>
    </source>
</reference>
<dbReference type="InterPro" id="IPR009667">
    <property type="entry name" value="DUF1258"/>
</dbReference>
<evidence type="ECO:0000313" key="2">
    <source>
        <dbReference type="EMBL" id="PAV62724.1"/>
    </source>
</evidence>
<accession>A0A2A2JM08</accession>
<dbReference type="AlphaFoldDB" id="A0A2A2JM08"/>
<dbReference type="Proteomes" id="UP000218231">
    <property type="component" value="Unassembled WGS sequence"/>
</dbReference>
<feature type="compositionally biased region" description="Polar residues" evidence="1">
    <location>
        <begin position="33"/>
        <end position="48"/>
    </location>
</feature>
<evidence type="ECO:0000256" key="1">
    <source>
        <dbReference type="SAM" id="MobiDB-lite"/>
    </source>
</evidence>
<protein>
    <submittedName>
        <fullName evidence="2">Uncharacterized protein</fullName>
    </submittedName>
</protein>
<keyword evidence="3" id="KW-1185">Reference proteome</keyword>
<evidence type="ECO:0000313" key="3">
    <source>
        <dbReference type="Proteomes" id="UP000218231"/>
    </source>
</evidence>